<dbReference type="EC" id="2.7.7.18" evidence="10"/>
<dbReference type="NCBIfam" id="TIGR00482">
    <property type="entry name" value="nicotinate (nicotinamide) nucleotide adenylyltransferase"/>
    <property type="match status" value="1"/>
</dbReference>
<keyword evidence="3 10" id="KW-0662">Pyridine nucleotide biosynthesis</keyword>
<keyword evidence="8 10" id="KW-0520">NAD</keyword>
<accession>A0A7C0ZFF7</accession>
<dbReference type="Proteomes" id="UP000885847">
    <property type="component" value="Unassembled WGS sequence"/>
</dbReference>
<dbReference type="Gene3D" id="3.40.50.620">
    <property type="entry name" value="HUPs"/>
    <property type="match status" value="1"/>
</dbReference>
<reference evidence="12" key="1">
    <citation type="journal article" date="2020" name="mSystems">
        <title>Genome- and Community-Level Interaction Insights into Carbon Utilization and Element Cycling Functions of Hydrothermarchaeota in Hydrothermal Sediment.</title>
        <authorList>
            <person name="Zhou Z."/>
            <person name="Liu Y."/>
            <person name="Xu W."/>
            <person name="Pan J."/>
            <person name="Luo Z.H."/>
            <person name="Li M."/>
        </authorList>
    </citation>
    <scope>NUCLEOTIDE SEQUENCE [LARGE SCALE GENOMIC DNA]</scope>
    <source>
        <strain evidence="12">HyVt-102</strain>
    </source>
</reference>
<dbReference type="EMBL" id="DQWE01000299">
    <property type="protein sequence ID" value="HDI83382.1"/>
    <property type="molecule type" value="Genomic_DNA"/>
</dbReference>
<evidence type="ECO:0000256" key="5">
    <source>
        <dbReference type="ARBA" id="ARBA00022695"/>
    </source>
</evidence>
<dbReference type="InterPro" id="IPR005248">
    <property type="entry name" value="NadD/NMNAT"/>
</dbReference>
<sequence length="184" mass="21110">MIGIFGGTFDPIHTGHLILCRDVIELLGLKKIILVPAHVSPFKVGVETSTAEDRLKMVEIAIEHDPLLNVSDYEIKRGGVSYTIETINYLKNIYGEVCLLIGADQAKDFKKWHRWEEILKTTPVYVLKRKGFNFEHLEGMHSLDTRLIDISSTEIRNRVKEGRSIKYLVPERVEAYILDRGLYL</sequence>
<comment type="caution">
    <text evidence="12">The sequence shown here is derived from an EMBL/GenBank/DDBJ whole genome shotgun (WGS) entry which is preliminary data.</text>
</comment>
<dbReference type="PANTHER" id="PTHR39321:SF3">
    <property type="entry name" value="PHOSPHOPANTETHEINE ADENYLYLTRANSFERASE"/>
    <property type="match status" value="1"/>
</dbReference>
<dbReference type="Pfam" id="PF01467">
    <property type="entry name" value="CTP_transf_like"/>
    <property type="match status" value="1"/>
</dbReference>
<keyword evidence="7 10" id="KW-0067">ATP-binding</keyword>
<evidence type="ECO:0000256" key="4">
    <source>
        <dbReference type="ARBA" id="ARBA00022679"/>
    </source>
</evidence>
<comment type="function">
    <text evidence="1 10">Catalyzes the reversible adenylation of nicotinate mononucleotide (NaMN) to nicotinic acid adenine dinucleotide (NaAD).</text>
</comment>
<evidence type="ECO:0000256" key="2">
    <source>
        <dbReference type="ARBA" id="ARBA00005019"/>
    </source>
</evidence>
<dbReference type="AlphaFoldDB" id="A0A7C0ZFF7"/>
<dbReference type="GO" id="GO:0004515">
    <property type="term" value="F:nicotinate-nucleotide adenylyltransferase activity"/>
    <property type="evidence" value="ECO:0007669"/>
    <property type="project" value="UniProtKB-UniRule"/>
</dbReference>
<evidence type="ECO:0000313" key="12">
    <source>
        <dbReference type="EMBL" id="HDI83382.1"/>
    </source>
</evidence>
<comment type="pathway">
    <text evidence="2 10">Cofactor biosynthesis; NAD(+) biosynthesis; deamido-NAD(+) from nicotinate D-ribonucleotide: step 1/1.</text>
</comment>
<dbReference type="GO" id="GO:0005524">
    <property type="term" value="F:ATP binding"/>
    <property type="evidence" value="ECO:0007669"/>
    <property type="project" value="UniProtKB-KW"/>
</dbReference>
<name>A0A7C0ZFF7_UNCW3</name>
<evidence type="ECO:0000256" key="6">
    <source>
        <dbReference type="ARBA" id="ARBA00022741"/>
    </source>
</evidence>
<comment type="catalytic activity">
    <reaction evidence="9 10">
        <text>nicotinate beta-D-ribonucleotide + ATP + H(+) = deamido-NAD(+) + diphosphate</text>
        <dbReference type="Rhea" id="RHEA:22860"/>
        <dbReference type="ChEBI" id="CHEBI:15378"/>
        <dbReference type="ChEBI" id="CHEBI:30616"/>
        <dbReference type="ChEBI" id="CHEBI:33019"/>
        <dbReference type="ChEBI" id="CHEBI:57502"/>
        <dbReference type="ChEBI" id="CHEBI:58437"/>
        <dbReference type="EC" id="2.7.7.18"/>
    </reaction>
</comment>
<keyword evidence="5 10" id="KW-0548">Nucleotidyltransferase</keyword>
<evidence type="ECO:0000259" key="11">
    <source>
        <dbReference type="Pfam" id="PF01467"/>
    </source>
</evidence>
<dbReference type="InterPro" id="IPR004821">
    <property type="entry name" value="Cyt_trans-like"/>
</dbReference>
<dbReference type="HAMAP" id="MF_00244">
    <property type="entry name" value="NaMN_adenylyltr"/>
    <property type="match status" value="1"/>
</dbReference>
<evidence type="ECO:0000256" key="10">
    <source>
        <dbReference type="HAMAP-Rule" id="MF_00244"/>
    </source>
</evidence>
<dbReference type="NCBIfam" id="TIGR00125">
    <property type="entry name" value="cyt_tran_rel"/>
    <property type="match status" value="1"/>
</dbReference>
<organism evidence="12">
    <name type="scientific">candidate division WOR-3 bacterium</name>
    <dbReference type="NCBI Taxonomy" id="2052148"/>
    <lineage>
        <taxon>Bacteria</taxon>
        <taxon>Bacteria division WOR-3</taxon>
    </lineage>
</organism>
<evidence type="ECO:0000256" key="1">
    <source>
        <dbReference type="ARBA" id="ARBA00002324"/>
    </source>
</evidence>
<protein>
    <recommendedName>
        <fullName evidence="10">Probable nicotinate-nucleotide adenylyltransferase</fullName>
        <ecNumber evidence="10">2.7.7.18</ecNumber>
    </recommendedName>
    <alternativeName>
        <fullName evidence="10">Deamido-NAD(+) diphosphorylase</fullName>
    </alternativeName>
    <alternativeName>
        <fullName evidence="10">Deamido-NAD(+) pyrophosphorylase</fullName>
    </alternativeName>
    <alternativeName>
        <fullName evidence="10">Nicotinate mononucleotide adenylyltransferase</fullName>
        <shortName evidence="10">NaMN adenylyltransferase</shortName>
    </alternativeName>
</protein>
<dbReference type="InterPro" id="IPR014729">
    <property type="entry name" value="Rossmann-like_a/b/a_fold"/>
</dbReference>
<dbReference type="CDD" id="cd02165">
    <property type="entry name" value="NMNAT"/>
    <property type="match status" value="1"/>
</dbReference>
<evidence type="ECO:0000256" key="9">
    <source>
        <dbReference type="ARBA" id="ARBA00048721"/>
    </source>
</evidence>
<evidence type="ECO:0000256" key="8">
    <source>
        <dbReference type="ARBA" id="ARBA00023027"/>
    </source>
</evidence>
<dbReference type="GO" id="GO:0009435">
    <property type="term" value="P:NAD+ biosynthetic process"/>
    <property type="evidence" value="ECO:0007669"/>
    <property type="project" value="UniProtKB-UniRule"/>
</dbReference>
<keyword evidence="4 10" id="KW-0808">Transferase</keyword>
<gene>
    <name evidence="10 12" type="primary">nadD</name>
    <name evidence="12" type="ORF">ENF18_06280</name>
</gene>
<dbReference type="SUPFAM" id="SSF52374">
    <property type="entry name" value="Nucleotidylyl transferase"/>
    <property type="match status" value="1"/>
</dbReference>
<dbReference type="UniPathway" id="UPA00253">
    <property type="reaction ID" value="UER00332"/>
</dbReference>
<dbReference type="PANTHER" id="PTHR39321">
    <property type="entry name" value="NICOTINATE-NUCLEOTIDE ADENYLYLTRANSFERASE-RELATED"/>
    <property type="match status" value="1"/>
</dbReference>
<keyword evidence="6 10" id="KW-0547">Nucleotide-binding</keyword>
<evidence type="ECO:0000256" key="7">
    <source>
        <dbReference type="ARBA" id="ARBA00022840"/>
    </source>
</evidence>
<dbReference type="NCBIfam" id="NF000840">
    <property type="entry name" value="PRK00071.1-3"/>
    <property type="match status" value="1"/>
</dbReference>
<comment type="similarity">
    <text evidence="10">Belongs to the NadD family.</text>
</comment>
<proteinExistence type="inferred from homology"/>
<feature type="domain" description="Cytidyltransferase-like" evidence="11">
    <location>
        <begin position="4"/>
        <end position="158"/>
    </location>
</feature>
<evidence type="ECO:0000256" key="3">
    <source>
        <dbReference type="ARBA" id="ARBA00022642"/>
    </source>
</evidence>